<evidence type="ECO:0000259" key="11">
    <source>
        <dbReference type="SMART" id="SM01311"/>
    </source>
</evidence>
<dbReference type="PROSITE" id="PS00489">
    <property type="entry name" value="RNA_POL_PHAGE_2"/>
    <property type="match status" value="1"/>
</dbReference>
<dbReference type="Gene3D" id="1.10.1320.10">
    <property type="entry name" value="DNA-directed RNA polymerase, N-terminal domain"/>
    <property type="match status" value="1"/>
</dbReference>
<keyword evidence="4 10" id="KW-0808">Transferase</keyword>
<evidence type="ECO:0000256" key="1">
    <source>
        <dbReference type="ARBA" id="ARBA00004173"/>
    </source>
</evidence>
<dbReference type="InterPro" id="IPR037159">
    <property type="entry name" value="RNA_POL_N_sf"/>
</dbReference>
<dbReference type="PANTHER" id="PTHR10102:SF0">
    <property type="entry name" value="DNA-DIRECTED RNA POLYMERASE, MITOCHONDRIAL"/>
    <property type="match status" value="1"/>
</dbReference>
<comment type="subcellular location">
    <subcellularLocation>
        <location evidence="1">Mitochondrion</location>
    </subcellularLocation>
</comment>
<evidence type="ECO:0000256" key="5">
    <source>
        <dbReference type="ARBA" id="ARBA00022695"/>
    </source>
</evidence>
<name>A0A642VB06_9ASCO</name>
<dbReference type="AlphaFoldDB" id="A0A642VB06"/>
<evidence type="ECO:0000256" key="9">
    <source>
        <dbReference type="ARBA" id="ARBA00048552"/>
    </source>
</evidence>
<dbReference type="Gene3D" id="1.10.150.20">
    <property type="entry name" value="5' to 3' exonuclease, C-terminal subdomain"/>
    <property type="match status" value="1"/>
</dbReference>
<keyword evidence="3 10" id="KW-0240">DNA-directed RNA polymerase</keyword>
<evidence type="ECO:0000256" key="2">
    <source>
        <dbReference type="ARBA" id="ARBA00009493"/>
    </source>
</evidence>
<dbReference type="GO" id="GO:0003899">
    <property type="term" value="F:DNA-directed RNA polymerase activity"/>
    <property type="evidence" value="ECO:0007669"/>
    <property type="project" value="UniProtKB-EC"/>
</dbReference>
<dbReference type="InterPro" id="IPR043502">
    <property type="entry name" value="DNA/RNA_pol_sf"/>
</dbReference>
<reference evidence="12" key="1">
    <citation type="journal article" date="2019" name="G3 (Bethesda)">
        <title>Genome Assemblies of Two Rare Opportunistic Yeast Pathogens: Diutina rugosa (syn. Candida rugosa) and Trichomonascus ciferrii (syn. Candida ciferrii).</title>
        <authorList>
            <person name="Mixao V."/>
            <person name="Saus E."/>
            <person name="Hansen A.P."/>
            <person name="Lass-Florl C."/>
            <person name="Gabaldon T."/>
        </authorList>
    </citation>
    <scope>NUCLEOTIDE SEQUENCE</scope>
    <source>
        <strain evidence="12">CBS 4856</strain>
    </source>
</reference>
<dbReference type="Pfam" id="PF00940">
    <property type="entry name" value="RNA_pol"/>
    <property type="match status" value="1"/>
</dbReference>
<dbReference type="OrthoDB" id="276422at2759"/>
<dbReference type="InterPro" id="IPR029262">
    <property type="entry name" value="RPOL_N"/>
</dbReference>
<dbReference type="PANTHER" id="PTHR10102">
    <property type="entry name" value="DNA-DIRECTED RNA POLYMERASE, MITOCHONDRIAL"/>
    <property type="match status" value="1"/>
</dbReference>
<dbReference type="InterPro" id="IPR046950">
    <property type="entry name" value="DNA-dir_Rpol_C_phage-type"/>
</dbReference>
<dbReference type="GO" id="GO:0034245">
    <property type="term" value="C:mitochondrial DNA-directed RNA polymerase complex"/>
    <property type="evidence" value="ECO:0007669"/>
    <property type="project" value="TreeGrafter"/>
</dbReference>
<protein>
    <recommendedName>
        <fullName evidence="10">DNA-directed RNA polymerase</fullName>
        <ecNumber evidence="10">2.7.7.6</ecNumber>
    </recommendedName>
</protein>
<dbReference type="PROSITE" id="PS00900">
    <property type="entry name" value="RNA_POL_PHAGE_1"/>
    <property type="match status" value="1"/>
</dbReference>
<feature type="domain" description="DNA-directed RNA polymerase N-terminal" evidence="11">
    <location>
        <begin position="63"/>
        <end position="347"/>
    </location>
</feature>
<comment type="catalytic activity">
    <reaction evidence="9 10">
        <text>RNA(n) + a ribonucleoside 5'-triphosphate = RNA(n+1) + diphosphate</text>
        <dbReference type="Rhea" id="RHEA:21248"/>
        <dbReference type="Rhea" id="RHEA-COMP:14527"/>
        <dbReference type="Rhea" id="RHEA-COMP:17342"/>
        <dbReference type="ChEBI" id="CHEBI:33019"/>
        <dbReference type="ChEBI" id="CHEBI:61557"/>
        <dbReference type="ChEBI" id="CHEBI:140395"/>
        <dbReference type="EC" id="2.7.7.6"/>
    </reaction>
</comment>
<dbReference type="EC" id="2.7.7.6" evidence="10"/>
<evidence type="ECO:0000256" key="10">
    <source>
        <dbReference type="RuleBase" id="RU003805"/>
    </source>
</evidence>
<evidence type="ECO:0000256" key="7">
    <source>
        <dbReference type="ARBA" id="ARBA00023128"/>
    </source>
</evidence>
<accession>A0A642VB06</accession>
<comment type="function">
    <text evidence="10">DNA-dependent RNA polymerase catalyzes the transcription of DNA into RNA using the four ribonucleoside triphosphates as substrates.</text>
</comment>
<evidence type="ECO:0000256" key="6">
    <source>
        <dbReference type="ARBA" id="ARBA00022946"/>
    </source>
</evidence>
<dbReference type="GO" id="GO:0006390">
    <property type="term" value="P:mitochondrial transcription"/>
    <property type="evidence" value="ECO:0007669"/>
    <property type="project" value="TreeGrafter"/>
</dbReference>
<dbReference type="Proteomes" id="UP000761534">
    <property type="component" value="Unassembled WGS sequence"/>
</dbReference>
<dbReference type="GO" id="GO:0001018">
    <property type="term" value="F:mitochondrial promoter sequence-specific DNA binding"/>
    <property type="evidence" value="ECO:0007669"/>
    <property type="project" value="TreeGrafter"/>
</dbReference>
<organism evidence="12 13">
    <name type="scientific">Trichomonascus ciferrii</name>
    <dbReference type="NCBI Taxonomy" id="44093"/>
    <lineage>
        <taxon>Eukaryota</taxon>
        <taxon>Fungi</taxon>
        <taxon>Dikarya</taxon>
        <taxon>Ascomycota</taxon>
        <taxon>Saccharomycotina</taxon>
        <taxon>Dipodascomycetes</taxon>
        <taxon>Dipodascales</taxon>
        <taxon>Trichomonascaceae</taxon>
        <taxon>Trichomonascus</taxon>
        <taxon>Trichomonascus ciferrii complex</taxon>
    </lineage>
</organism>
<gene>
    <name evidence="12" type="ORF">TRICI_003088</name>
</gene>
<comment type="similarity">
    <text evidence="2 10">Belongs to the phage and mitochondrial RNA polymerase family.</text>
</comment>
<dbReference type="FunFam" id="1.10.150.20:FF:000041">
    <property type="entry name" value="DNA-directed RNA polymerase"/>
    <property type="match status" value="1"/>
</dbReference>
<dbReference type="VEuPathDB" id="FungiDB:TRICI_003088"/>
<proteinExistence type="inferred from homology"/>
<sequence>MKFNDCQDIIERPTLDVRRAFGEKHYKDSLDEQGNVDYLRLYSSLDVSKRQVFERLYDGFNQHRQRLIELTGFQFKIRELEGSEMHGRSKSKAAESAWNWSDAFERCFKDGTVFAEDKILRRYKSIIEKIGASRLSTILAIEMIGSTLRTQEHVSLCRVSTLANAIAIAVEDVYLGLLASERQKETDSLDFSRASFKSGYTQKQDNKRWSSHDRVALGSSLIALALDVCKIEQPHPTTGETVVRPAFRHTYMIVNKRYVGVIVAEDNFMKHLAQDAPLFTIGSSKKLPMLVKPRPWTSFDEGGHLYFSLPLLSSTAFQAPEQEAYVKEAVRSGRMDGVLEGLDRLASCPWAINKRVLHVVEALWSTGKGILGIPERPPDYSYWGEKGLNKRERKRLKERRNERAVFNTTLHVAKSFAKHGDRFYYPYQIDFRGRTYPATSTGLLHMNQDTVRALLQFWYGKKVGKRGLRWLKIQVANMYGCDKISNDERVQFAEGHMKEIRESARDPINTSWWKGADNPFQTLAACFEVDEAMSMENPEEYESRIPVNQDGSCNGLQHYAALGGDVEGAQQVNMVAGSERPQDIYGEVSKIVNDLMLKDSEDGVEIANELKDVVSRKVVKQPVMTSVYGVTQYGAVDQVCNQLEKIPRLNPKKRLKHAAYIVKKIFSARERLFSGATKLQHWLEECTERVCRSFRWDINRTHPESYITSMIWTTPLGLPVVQPYRHAQLVQVATKLQHVALINPYEVSPVDTFRQRNGVAPNFIHSLDSTHLLMTVIRAPRSMTFAAVHDSYWTHACDVDKLSHILRQSFVELYHSRDVIQDFYQELQVRYNSNLQQVELSSDSHAAYDDICAYRYEQQKYKKRPNQRRLSPHSKAQLQREMQAEYERRFDKTLVTPWSILEKRAAQDNNVPQIYFRGKPYSATLQENDEVPTPPKNPIKVLVPVIIPKPPKRGDYSVMEVLESEYFFS</sequence>
<comment type="caution">
    <text evidence="12">The sequence shown here is derived from an EMBL/GenBank/DDBJ whole genome shotgun (WGS) entry which is preliminary data.</text>
</comment>
<evidence type="ECO:0000256" key="4">
    <source>
        <dbReference type="ARBA" id="ARBA00022679"/>
    </source>
</evidence>
<dbReference type="EMBL" id="SWFS01000217">
    <property type="protein sequence ID" value="KAA8913830.1"/>
    <property type="molecule type" value="Genomic_DNA"/>
</dbReference>
<evidence type="ECO:0000256" key="3">
    <source>
        <dbReference type="ARBA" id="ARBA00022478"/>
    </source>
</evidence>
<keyword evidence="7" id="KW-0496">Mitochondrion</keyword>
<evidence type="ECO:0000256" key="8">
    <source>
        <dbReference type="ARBA" id="ARBA00023163"/>
    </source>
</evidence>
<dbReference type="Gene3D" id="1.10.287.280">
    <property type="match status" value="1"/>
</dbReference>
<dbReference type="SMART" id="SM01311">
    <property type="entry name" value="RPOL_N"/>
    <property type="match status" value="1"/>
</dbReference>
<dbReference type="SUPFAM" id="SSF56672">
    <property type="entry name" value="DNA/RNA polymerases"/>
    <property type="match status" value="1"/>
</dbReference>
<evidence type="ECO:0000313" key="12">
    <source>
        <dbReference type="EMBL" id="KAA8913830.1"/>
    </source>
</evidence>
<keyword evidence="6" id="KW-0809">Transit peptide</keyword>
<dbReference type="InterPro" id="IPR002092">
    <property type="entry name" value="DNA-dir_Rpol_phage-type"/>
</dbReference>
<keyword evidence="5 10" id="KW-0548">Nucleotidyltransferase</keyword>
<evidence type="ECO:0000313" key="13">
    <source>
        <dbReference type="Proteomes" id="UP000761534"/>
    </source>
</evidence>
<dbReference type="Pfam" id="PF14700">
    <property type="entry name" value="RPOL_N"/>
    <property type="match status" value="1"/>
</dbReference>
<keyword evidence="8 10" id="KW-0804">Transcription</keyword>
<dbReference type="FunFam" id="1.10.287.280:FF:000001">
    <property type="entry name" value="DNA-directed RNA polymerase"/>
    <property type="match status" value="1"/>
</dbReference>
<keyword evidence="13" id="KW-1185">Reference proteome</keyword>